<reference evidence="2" key="1">
    <citation type="submission" date="2016-04" db="EMBL/GenBank/DDBJ databases">
        <title>Comparative genomics of biotechnologically important yeasts.</title>
        <authorList>
            <consortium name="DOE Joint Genome Institute"/>
            <person name="Riley R."/>
            <person name="Haridas S."/>
            <person name="Wolfe K.H."/>
            <person name="Lopes M.R."/>
            <person name="Hittinger C.T."/>
            <person name="Goker M."/>
            <person name="Salamov A."/>
            <person name="Wisecaver J."/>
            <person name="Long T.M."/>
            <person name="Aerts A.L."/>
            <person name="Barry K."/>
            <person name="Choi C."/>
            <person name="Clum A."/>
            <person name="Coughlan A.Y."/>
            <person name="Deshpande S."/>
            <person name="Douglass A.P."/>
            <person name="Hanson S.J."/>
            <person name="Klenk H.-P."/>
            <person name="Labutti K."/>
            <person name="Lapidus A."/>
            <person name="Lindquist E."/>
            <person name="Lipzen A."/>
            <person name="Meier-Kolthoff J.P."/>
            <person name="Ohm R.A."/>
            <person name="Otillar R.P."/>
            <person name="Pangilinan J."/>
            <person name="Peng Y."/>
            <person name="Rokas A."/>
            <person name="Rosa C.A."/>
            <person name="Scheuner C."/>
            <person name="Sibirny A.A."/>
            <person name="Slot J.C."/>
            <person name="Stielow J.B."/>
            <person name="Sun H."/>
            <person name="Kurtzman C.P."/>
            <person name="Blackwell M."/>
            <person name="Grigoriev I.V."/>
            <person name="Jeffries T.W."/>
        </authorList>
    </citation>
    <scope>NUCLEOTIDE SEQUENCE [LARGE SCALE GENOMIC DNA]</scope>
    <source>
        <strain evidence="2">NRRL YB-2248</strain>
    </source>
</reference>
<dbReference type="AlphaFoldDB" id="A0A1E4SZA4"/>
<keyword evidence="2" id="KW-1185">Reference proteome</keyword>
<evidence type="ECO:0000313" key="1">
    <source>
        <dbReference type="EMBL" id="ODV84810.1"/>
    </source>
</evidence>
<sequence length="136" mass="15484">MSRILRYIQYSLTRKRRLTWLRSGKNDEAHSVLSAVNDRVKKLVQLYQIGVRRHNLSAENVSVLMVTKVYMRNVSAARQSWNAGACIEVFDLTADDEQVEVLDNGGNHKPITPIISLAELNELSNGAFEIMTYFTL</sequence>
<evidence type="ECO:0000313" key="2">
    <source>
        <dbReference type="Proteomes" id="UP000094801"/>
    </source>
</evidence>
<name>A0A1E4SZA4_9ASCO</name>
<organism evidence="1 2">
    <name type="scientific">[Candida] arabinofermentans NRRL YB-2248</name>
    <dbReference type="NCBI Taxonomy" id="983967"/>
    <lineage>
        <taxon>Eukaryota</taxon>
        <taxon>Fungi</taxon>
        <taxon>Dikarya</taxon>
        <taxon>Ascomycota</taxon>
        <taxon>Saccharomycotina</taxon>
        <taxon>Pichiomycetes</taxon>
        <taxon>Pichiales</taxon>
        <taxon>Pichiaceae</taxon>
        <taxon>Ogataea</taxon>
        <taxon>Ogataea/Candida clade</taxon>
    </lineage>
</organism>
<accession>A0A1E4SZA4</accession>
<gene>
    <name evidence="1" type="ORF">CANARDRAFT_23803</name>
</gene>
<dbReference type="Proteomes" id="UP000094801">
    <property type="component" value="Unassembled WGS sequence"/>
</dbReference>
<proteinExistence type="predicted"/>
<protein>
    <submittedName>
        <fullName evidence="1">Uncharacterized protein</fullName>
    </submittedName>
</protein>
<dbReference type="EMBL" id="KV453855">
    <property type="protein sequence ID" value="ODV84810.1"/>
    <property type="molecule type" value="Genomic_DNA"/>
</dbReference>